<evidence type="ECO:0000256" key="1">
    <source>
        <dbReference type="SAM" id="MobiDB-lite"/>
    </source>
</evidence>
<reference evidence="3 4" key="1">
    <citation type="submission" date="2018-11" db="EMBL/GenBank/DDBJ databases">
        <title>Complete genome sequence of Paenibacillus baekrokdamisoli strain KCTC 33723.</title>
        <authorList>
            <person name="Kang S.W."/>
            <person name="Lee K.C."/>
            <person name="Kim K.K."/>
            <person name="Kim J.S."/>
            <person name="Kim D.S."/>
            <person name="Ko S.H."/>
            <person name="Yang S.H."/>
            <person name="Lee J.S."/>
        </authorList>
    </citation>
    <scope>NUCLEOTIDE SEQUENCE [LARGE SCALE GENOMIC DNA]</scope>
    <source>
        <strain evidence="3 4">KCTC 33723</strain>
    </source>
</reference>
<keyword evidence="4" id="KW-1185">Reference proteome</keyword>
<dbReference type="Proteomes" id="UP000275368">
    <property type="component" value="Chromosome"/>
</dbReference>
<organism evidence="3 4">
    <name type="scientific">Paenibacillus baekrokdamisoli</name>
    <dbReference type="NCBI Taxonomy" id="1712516"/>
    <lineage>
        <taxon>Bacteria</taxon>
        <taxon>Bacillati</taxon>
        <taxon>Bacillota</taxon>
        <taxon>Bacilli</taxon>
        <taxon>Bacillales</taxon>
        <taxon>Paenibacillaceae</taxon>
        <taxon>Paenibacillus</taxon>
    </lineage>
</organism>
<feature type="chain" id="PRO_5043411246" evidence="2">
    <location>
        <begin position="23"/>
        <end position="508"/>
    </location>
</feature>
<protein>
    <submittedName>
        <fullName evidence="3">ABC transporter substrate-binding protein</fullName>
    </submittedName>
</protein>
<feature type="region of interest" description="Disordered" evidence="1">
    <location>
        <begin position="25"/>
        <end position="52"/>
    </location>
</feature>
<dbReference type="PROSITE" id="PS51257">
    <property type="entry name" value="PROKAR_LIPOPROTEIN"/>
    <property type="match status" value="1"/>
</dbReference>
<evidence type="ECO:0000313" key="4">
    <source>
        <dbReference type="Proteomes" id="UP000275368"/>
    </source>
</evidence>
<evidence type="ECO:0000256" key="2">
    <source>
        <dbReference type="SAM" id="SignalP"/>
    </source>
</evidence>
<dbReference type="InterPro" id="IPR022627">
    <property type="entry name" value="DUF3502"/>
</dbReference>
<proteinExistence type="predicted"/>
<dbReference type="AlphaFoldDB" id="A0A3G9JIB4"/>
<dbReference type="Pfam" id="PF01547">
    <property type="entry name" value="SBP_bac_1"/>
    <property type="match status" value="1"/>
</dbReference>
<accession>A0A3G9JIB4</accession>
<keyword evidence="2" id="KW-0732">Signal</keyword>
<dbReference type="RefSeq" id="WP_125661281.1">
    <property type="nucleotide sequence ID" value="NZ_AP019308.1"/>
</dbReference>
<dbReference type="InterPro" id="IPR006059">
    <property type="entry name" value="SBP"/>
</dbReference>
<feature type="compositionally biased region" description="Basic and acidic residues" evidence="1">
    <location>
        <begin position="36"/>
        <end position="52"/>
    </location>
</feature>
<dbReference type="PANTHER" id="PTHR43649:SF17">
    <property type="entry name" value="ABC TRANSPORTER SOLUTE BINDING PROTEIN-SUGAR TRANSPORT"/>
    <property type="match status" value="1"/>
</dbReference>
<dbReference type="Pfam" id="PF12010">
    <property type="entry name" value="DUF3502"/>
    <property type="match status" value="1"/>
</dbReference>
<dbReference type="EMBL" id="AP019308">
    <property type="protein sequence ID" value="BBH22724.1"/>
    <property type="molecule type" value="Genomic_DNA"/>
</dbReference>
<dbReference type="OrthoDB" id="7936627at2"/>
<dbReference type="PANTHER" id="PTHR43649">
    <property type="entry name" value="ARABINOSE-BINDING PROTEIN-RELATED"/>
    <property type="match status" value="1"/>
</dbReference>
<evidence type="ECO:0000313" key="3">
    <source>
        <dbReference type="EMBL" id="BBH22724.1"/>
    </source>
</evidence>
<dbReference type="KEGG" id="pbk:Back11_40690"/>
<dbReference type="InterPro" id="IPR050490">
    <property type="entry name" value="Bact_solute-bd_prot1"/>
</dbReference>
<feature type="compositionally biased region" description="Polar residues" evidence="1">
    <location>
        <begin position="25"/>
        <end position="35"/>
    </location>
</feature>
<gene>
    <name evidence="3" type="ORF">Back11_40690</name>
</gene>
<dbReference type="Gene3D" id="3.40.190.10">
    <property type="entry name" value="Periplasmic binding protein-like II"/>
    <property type="match status" value="1"/>
</dbReference>
<sequence length="508" mass="56748">MKKKNLSLALVAMLMLSTSLSACGSKNNDVTQGTNDKPKDEAKVNDTKKDDTENEKTVELMWYSIGAPQKDTDLVMEELSKYTKEKINATIKMKQIDWGDYTQKMQVISASGDPWDLAFTCSWAFDYVQNVRKGVFAELDQLIEEYGQGTKKALNPAFLEGSKVNGHNYAIPVNKELPAQPVWRFNKNLVDKYKLDISSIKTLADLEPLLKVVKEKEGYAPISADKNFGLAFPYDYIIEGLPLGVKLGSTDNKIVNMLEDPEVVSDLQTLHKYYKAGYLPKDVATLQSGDAAQTGKWLVDKADTQPLADILWSESLGYPIVSKPIREPIVFNWSVTGSMIGINAQADDLHKKKAMQFLELLNTDPYVRNMVDSGIEGVHYKKLSENVKEDLPAAKERYDMPSFSLGNIMLTYLSASDPANKWEEFEKFNSAATNAPTLGFKFDTTPVASQIGNLNNVKEEFYPSIMTGTVDPSEFIPKAIKKFKDAGLDDVLAEAQKQFDEWRSANGK</sequence>
<name>A0A3G9JIB4_9BACL</name>
<feature type="signal peptide" evidence="2">
    <location>
        <begin position="1"/>
        <end position="22"/>
    </location>
</feature>
<dbReference type="SUPFAM" id="SSF53850">
    <property type="entry name" value="Periplasmic binding protein-like II"/>
    <property type="match status" value="1"/>
</dbReference>